<keyword evidence="1" id="KW-0472">Membrane</keyword>
<organism evidence="2 3">
    <name type="scientific">Nostoc minutum NIES-26</name>
    <dbReference type="NCBI Taxonomy" id="1844469"/>
    <lineage>
        <taxon>Bacteria</taxon>
        <taxon>Bacillati</taxon>
        <taxon>Cyanobacteriota</taxon>
        <taxon>Cyanophyceae</taxon>
        <taxon>Nostocales</taxon>
        <taxon>Nostocaceae</taxon>
        <taxon>Nostoc</taxon>
    </lineage>
</organism>
<keyword evidence="1" id="KW-0812">Transmembrane</keyword>
<sequence>MVAPRRRIKWQKFIEFIIRLLQWVWNQLYYFGQSIINCLKKVLKSFINYFKQKPIAILVLLIVLISILTVFAGIAPSTNNFDGSLVVQQLGFTYNGKEENKLFINNIRGITKFLVDGRQTLTLTGKFTSPSQPKLNDELARINTLTIELLQEKSQWSIVPADSKSKSKLTLSELRLQPQITIDSFSYNPYNRRLAFLFLSKTALDKSAKPNLILNLSEQPLKMTFTGYRLPELGLQDNQDTSSQLELIVKPNNSELRLLITNNTNLSINLPEPNQIDYEEWFQGDLAVINMQFNKVYRTGINVNDDLEKSTINNGDIRMGERNLKVESHQFLMIEKPGVERLQHLAVIPAKTTKKVELRINGESVDISEPPEGIEVRIAGKSKQIQVGIDPRLPVNSLQSNLLASWGLANDVVIAIISFFSAIIVSLLTWLINDFLSWLKENDVKPRRLMRSPYFPHRRK</sequence>
<dbReference type="EMBL" id="LXQD01000296">
    <property type="protein sequence ID" value="RCJ28578.1"/>
    <property type="molecule type" value="Genomic_DNA"/>
</dbReference>
<keyword evidence="1" id="KW-1133">Transmembrane helix</keyword>
<feature type="transmembrane region" description="Helical" evidence="1">
    <location>
        <begin position="55"/>
        <end position="75"/>
    </location>
</feature>
<accession>A0A367QWJ1</accession>
<keyword evidence="3" id="KW-1185">Reference proteome</keyword>
<name>A0A367QWJ1_9NOSO</name>
<feature type="transmembrane region" description="Helical" evidence="1">
    <location>
        <begin position="412"/>
        <end position="432"/>
    </location>
</feature>
<protein>
    <submittedName>
        <fullName evidence="2">Uncharacterized protein</fullName>
    </submittedName>
</protein>
<evidence type="ECO:0000313" key="2">
    <source>
        <dbReference type="EMBL" id="RCJ28578.1"/>
    </source>
</evidence>
<dbReference type="AlphaFoldDB" id="A0A367QWJ1"/>
<dbReference type="Proteomes" id="UP000252107">
    <property type="component" value="Unassembled WGS sequence"/>
</dbReference>
<evidence type="ECO:0000313" key="3">
    <source>
        <dbReference type="Proteomes" id="UP000252107"/>
    </source>
</evidence>
<evidence type="ECO:0000256" key="1">
    <source>
        <dbReference type="SAM" id="Phobius"/>
    </source>
</evidence>
<proteinExistence type="predicted"/>
<reference evidence="2" key="1">
    <citation type="submission" date="2016-04" db="EMBL/GenBank/DDBJ databases">
        <authorList>
            <person name="Tabuchi Yagui T.R."/>
        </authorList>
    </citation>
    <scope>NUCLEOTIDE SEQUENCE [LARGE SCALE GENOMIC DNA]</scope>
    <source>
        <strain evidence="2">NIES-26</strain>
    </source>
</reference>
<comment type="caution">
    <text evidence="2">The sequence shown here is derived from an EMBL/GenBank/DDBJ whole genome shotgun (WGS) entry which is preliminary data.</text>
</comment>
<gene>
    <name evidence="2" type="ORF">A6770_22795</name>
</gene>